<keyword evidence="14" id="KW-0676">Redox-active center</keyword>
<keyword evidence="17" id="KW-0732">Signal</keyword>
<keyword evidence="9" id="KW-0665">Pyrimidine biosynthesis</keyword>
<name>A0A0G0CJ78_9BACT</name>
<sequence length="516" mass="58372">MKKFFLLALLALSGIADAAYLTFEHYQQVIPPCTINRLLPIASDCGKVLRSSYSVMFGVPLAVFGVVQYLLLLTAIILLAVYRKKISAYWLILQSMIGAIFSLYFMYVQLVILKSICLYCTLSAIISFAIFFLVSRIFYKERFSLRLNIIAFVYQKIMKPLLFLLDPEFIHNLMVSRGELIGKTFIKNYFNWKLNYQSLKIKQKISGINFIAPIGLAAGFDYNAKLTQVLYSLGFGFQTVGTITNMSYGGNPKPRLGRLPKSRSLMVNKGFKNLGVEKISQKLSQLNYKIPLGISIGMSNNELIKNTNEAIKDTINAFKIFEKAKVKNSYYELNISCPNLINTAVDFNKPENINQLFQSIDRLKIKKTIFIKMPISISNKEFVSLLNVISKYKIIKGVIIGNLFKDRNSLLLDRREVKKFKVGYFSGKPCAPRSNELIKLAYKKYGSRLIVIGCGGVFNGQDAYEKIKLGASLIQLITGMIFQGPQLISQINLELEELLEKDGYNNIKEAIGVNNK</sequence>
<dbReference type="EC" id="1.3.5.2" evidence="15"/>
<feature type="chain" id="PRO_5002531565" description="Dihydroorotate dehydrogenase (quinone)" evidence="17">
    <location>
        <begin position="19"/>
        <end position="516"/>
    </location>
</feature>
<evidence type="ECO:0000256" key="10">
    <source>
        <dbReference type="ARBA" id="ARBA00022989"/>
    </source>
</evidence>
<dbReference type="Gene3D" id="1.20.1440.130">
    <property type="entry name" value="VKOR domain"/>
    <property type="match status" value="1"/>
</dbReference>
<feature type="signal peptide" evidence="17">
    <location>
        <begin position="1"/>
        <end position="18"/>
    </location>
</feature>
<dbReference type="InterPro" id="IPR013785">
    <property type="entry name" value="Aldolase_TIM"/>
</dbReference>
<dbReference type="GO" id="GO:0005737">
    <property type="term" value="C:cytoplasm"/>
    <property type="evidence" value="ECO:0007669"/>
    <property type="project" value="InterPro"/>
</dbReference>
<protein>
    <recommendedName>
        <fullName evidence="15">Dihydroorotate dehydrogenase (quinone)</fullName>
        <ecNumber evidence="15">1.3.5.2</ecNumber>
    </recommendedName>
</protein>
<evidence type="ECO:0000313" key="20">
    <source>
        <dbReference type="Proteomes" id="UP000034045"/>
    </source>
</evidence>
<evidence type="ECO:0000313" key="19">
    <source>
        <dbReference type="EMBL" id="KKP51285.1"/>
    </source>
</evidence>
<dbReference type="GO" id="GO:0005886">
    <property type="term" value="C:plasma membrane"/>
    <property type="evidence" value="ECO:0007669"/>
    <property type="project" value="TreeGrafter"/>
</dbReference>
<evidence type="ECO:0000256" key="7">
    <source>
        <dbReference type="ARBA" id="ARBA00022692"/>
    </source>
</evidence>
<keyword evidence="8" id="KW-0874">Quinone</keyword>
<organism evidence="19 20">
    <name type="scientific">Candidatus Roizmanbacteria bacterium GW2011_GWA2_33_33</name>
    <dbReference type="NCBI Taxonomy" id="1618476"/>
    <lineage>
        <taxon>Bacteria</taxon>
        <taxon>Candidatus Roizmaniibacteriota</taxon>
    </lineage>
</organism>
<keyword evidence="13" id="KW-1015">Disulfide bond</keyword>
<comment type="pathway">
    <text evidence="3">Pyrimidine metabolism; UMP biosynthesis via de novo pathway.</text>
</comment>
<comment type="caution">
    <text evidence="19">The sequence shown here is derived from an EMBL/GenBank/DDBJ whole genome shotgun (WGS) entry which is preliminary data.</text>
</comment>
<keyword evidence="12 16" id="KW-0472">Membrane</keyword>
<dbReference type="InterPro" id="IPR005720">
    <property type="entry name" value="Dihydroorotate_DH_cat"/>
</dbReference>
<comment type="subcellular location">
    <subcellularLocation>
        <location evidence="2">Membrane</location>
        <topology evidence="2">Multi-pass membrane protein</topology>
    </subcellularLocation>
</comment>
<dbReference type="NCBIfam" id="NF003652">
    <property type="entry name" value="PRK05286.2-5"/>
    <property type="match status" value="1"/>
</dbReference>
<evidence type="ECO:0000256" key="14">
    <source>
        <dbReference type="ARBA" id="ARBA00023284"/>
    </source>
</evidence>
<dbReference type="NCBIfam" id="TIGR01036">
    <property type="entry name" value="pyrD_sub2"/>
    <property type="match status" value="1"/>
</dbReference>
<keyword evidence="5" id="KW-0285">Flavoprotein</keyword>
<evidence type="ECO:0000256" key="4">
    <source>
        <dbReference type="ARBA" id="ARBA00006214"/>
    </source>
</evidence>
<dbReference type="InterPro" id="IPR044698">
    <property type="entry name" value="VKOR/LTO1"/>
</dbReference>
<feature type="transmembrane region" description="Helical" evidence="16">
    <location>
        <begin position="116"/>
        <end position="139"/>
    </location>
</feature>
<accession>A0A0G0CJ78</accession>
<dbReference type="PANTHER" id="PTHR48109:SF4">
    <property type="entry name" value="DIHYDROOROTATE DEHYDROGENASE (QUINONE), MITOCHONDRIAL"/>
    <property type="match status" value="1"/>
</dbReference>
<evidence type="ECO:0000256" key="3">
    <source>
        <dbReference type="ARBA" id="ARBA00004725"/>
    </source>
</evidence>
<dbReference type="SUPFAM" id="SSF51395">
    <property type="entry name" value="FMN-linked oxidoreductases"/>
    <property type="match status" value="1"/>
</dbReference>
<proteinExistence type="inferred from homology"/>
<evidence type="ECO:0000256" key="6">
    <source>
        <dbReference type="ARBA" id="ARBA00022643"/>
    </source>
</evidence>
<dbReference type="AlphaFoldDB" id="A0A0G0CJ78"/>
<evidence type="ECO:0000256" key="12">
    <source>
        <dbReference type="ARBA" id="ARBA00023136"/>
    </source>
</evidence>
<gene>
    <name evidence="19" type="ORF">UR42_C0018G0003</name>
</gene>
<evidence type="ECO:0000256" key="11">
    <source>
        <dbReference type="ARBA" id="ARBA00023002"/>
    </source>
</evidence>
<keyword evidence="11" id="KW-0560">Oxidoreductase</keyword>
<keyword evidence="6" id="KW-0288">FMN</keyword>
<dbReference type="GO" id="GO:0106430">
    <property type="term" value="F:dihydroorotate dehydrogenase (quinone) activity"/>
    <property type="evidence" value="ECO:0007669"/>
    <property type="project" value="UniProtKB-EC"/>
</dbReference>
<evidence type="ECO:0000256" key="17">
    <source>
        <dbReference type="SAM" id="SignalP"/>
    </source>
</evidence>
<dbReference type="CDD" id="cd04738">
    <property type="entry name" value="DHOD_2_like"/>
    <property type="match status" value="1"/>
</dbReference>
<dbReference type="Gene3D" id="3.20.20.70">
    <property type="entry name" value="Aldolase class I"/>
    <property type="match status" value="1"/>
</dbReference>
<dbReference type="InterPro" id="IPR038354">
    <property type="entry name" value="VKOR_sf"/>
</dbReference>
<dbReference type="CDD" id="cd12916">
    <property type="entry name" value="VKOR_1"/>
    <property type="match status" value="1"/>
</dbReference>
<evidence type="ECO:0000259" key="18">
    <source>
        <dbReference type="SMART" id="SM00756"/>
    </source>
</evidence>
<dbReference type="PANTHER" id="PTHR48109">
    <property type="entry name" value="DIHYDROOROTATE DEHYDROGENASE (QUINONE), MITOCHONDRIAL-RELATED"/>
    <property type="match status" value="1"/>
</dbReference>
<dbReference type="Proteomes" id="UP000034045">
    <property type="component" value="Unassembled WGS sequence"/>
</dbReference>
<feature type="transmembrane region" description="Helical" evidence="16">
    <location>
        <begin position="88"/>
        <end position="110"/>
    </location>
</feature>
<evidence type="ECO:0000256" key="15">
    <source>
        <dbReference type="NCBIfam" id="TIGR01036"/>
    </source>
</evidence>
<keyword evidence="10 16" id="KW-1133">Transmembrane helix</keyword>
<dbReference type="Pfam" id="PF01180">
    <property type="entry name" value="DHO_dh"/>
    <property type="match status" value="1"/>
</dbReference>
<dbReference type="EMBL" id="LBPD01000018">
    <property type="protein sequence ID" value="KKP51285.1"/>
    <property type="molecule type" value="Genomic_DNA"/>
</dbReference>
<dbReference type="InterPro" id="IPR005719">
    <property type="entry name" value="Dihydroorotate_DH_2"/>
</dbReference>
<comment type="cofactor">
    <cofactor evidence="1">
        <name>FMN</name>
        <dbReference type="ChEBI" id="CHEBI:58210"/>
    </cofactor>
</comment>
<keyword evidence="7 16" id="KW-0812">Transmembrane</keyword>
<evidence type="ECO:0000256" key="16">
    <source>
        <dbReference type="SAM" id="Phobius"/>
    </source>
</evidence>
<dbReference type="SMART" id="SM00756">
    <property type="entry name" value="VKc"/>
    <property type="match status" value="1"/>
</dbReference>
<evidence type="ECO:0000256" key="13">
    <source>
        <dbReference type="ARBA" id="ARBA00023157"/>
    </source>
</evidence>
<comment type="similarity">
    <text evidence="4">Belongs to the VKOR family.</text>
</comment>
<evidence type="ECO:0000256" key="1">
    <source>
        <dbReference type="ARBA" id="ARBA00001917"/>
    </source>
</evidence>
<feature type="domain" description="Vitamin K epoxide reductase" evidence="18">
    <location>
        <begin position="2"/>
        <end position="138"/>
    </location>
</feature>
<evidence type="ECO:0000256" key="5">
    <source>
        <dbReference type="ARBA" id="ARBA00022630"/>
    </source>
</evidence>
<dbReference type="GO" id="GO:0048038">
    <property type="term" value="F:quinone binding"/>
    <property type="evidence" value="ECO:0007669"/>
    <property type="project" value="UniProtKB-KW"/>
</dbReference>
<feature type="transmembrane region" description="Helical" evidence="16">
    <location>
        <begin position="57"/>
        <end position="81"/>
    </location>
</feature>
<dbReference type="Pfam" id="PF07884">
    <property type="entry name" value="VKOR"/>
    <property type="match status" value="1"/>
</dbReference>
<evidence type="ECO:0000256" key="2">
    <source>
        <dbReference type="ARBA" id="ARBA00004141"/>
    </source>
</evidence>
<evidence type="ECO:0000256" key="8">
    <source>
        <dbReference type="ARBA" id="ARBA00022719"/>
    </source>
</evidence>
<reference evidence="19 20" key="1">
    <citation type="journal article" date="2015" name="Nature">
        <title>rRNA introns, odd ribosomes, and small enigmatic genomes across a large radiation of phyla.</title>
        <authorList>
            <person name="Brown C.T."/>
            <person name="Hug L.A."/>
            <person name="Thomas B.C."/>
            <person name="Sharon I."/>
            <person name="Castelle C.J."/>
            <person name="Singh A."/>
            <person name="Wilkins M.J."/>
            <person name="Williams K.H."/>
            <person name="Banfield J.F."/>
        </authorList>
    </citation>
    <scope>NUCLEOTIDE SEQUENCE [LARGE SCALE GENOMIC DNA]</scope>
</reference>
<dbReference type="GO" id="GO:0006207">
    <property type="term" value="P:'de novo' pyrimidine nucleobase biosynthetic process"/>
    <property type="evidence" value="ECO:0007669"/>
    <property type="project" value="UniProtKB-UniRule"/>
</dbReference>
<dbReference type="GO" id="GO:0009220">
    <property type="term" value="P:pyrimidine ribonucleotide biosynthetic process"/>
    <property type="evidence" value="ECO:0007669"/>
    <property type="project" value="UniProtKB-UniRule"/>
</dbReference>
<evidence type="ECO:0000256" key="9">
    <source>
        <dbReference type="ARBA" id="ARBA00022975"/>
    </source>
</evidence>
<dbReference type="InterPro" id="IPR012932">
    <property type="entry name" value="VKOR"/>
</dbReference>
<dbReference type="InterPro" id="IPR050074">
    <property type="entry name" value="DHO_dehydrogenase"/>
</dbReference>